<dbReference type="InterPro" id="IPR013922">
    <property type="entry name" value="Cyclin_PHO80-like"/>
</dbReference>
<dbReference type="EnsemblPlants" id="KQJ93063">
    <property type="protein sequence ID" value="KQJ93063"/>
    <property type="gene ID" value="BRADI_3g02530v3"/>
</dbReference>
<dbReference type="Gramene" id="KQJ93063">
    <property type="protein sequence ID" value="KQJ93063"/>
    <property type="gene ID" value="BRADI_3g02530v3"/>
</dbReference>
<evidence type="ECO:0000313" key="6">
    <source>
        <dbReference type="EnsemblPlants" id="KQJ93063"/>
    </source>
</evidence>
<comment type="similarity">
    <text evidence="1">Belongs to the cyclin family. Cyclin U/P subfamily.</text>
</comment>
<organism evidence="5">
    <name type="scientific">Brachypodium distachyon</name>
    <name type="common">Purple false brome</name>
    <name type="synonym">Trachynia distachya</name>
    <dbReference type="NCBI Taxonomy" id="15368"/>
    <lineage>
        <taxon>Eukaryota</taxon>
        <taxon>Viridiplantae</taxon>
        <taxon>Streptophyta</taxon>
        <taxon>Embryophyta</taxon>
        <taxon>Tracheophyta</taxon>
        <taxon>Spermatophyta</taxon>
        <taxon>Magnoliopsida</taxon>
        <taxon>Liliopsida</taxon>
        <taxon>Poales</taxon>
        <taxon>Poaceae</taxon>
        <taxon>BOP clade</taxon>
        <taxon>Pooideae</taxon>
        <taxon>Stipodae</taxon>
        <taxon>Brachypodieae</taxon>
        <taxon>Brachypodium</taxon>
    </lineage>
</organism>
<dbReference type="PANTHER" id="PTHR15615">
    <property type="match status" value="1"/>
</dbReference>
<reference evidence="6" key="3">
    <citation type="submission" date="2018-08" db="UniProtKB">
        <authorList>
            <consortium name="EnsemblPlants"/>
        </authorList>
    </citation>
    <scope>IDENTIFICATION</scope>
    <source>
        <strain evidence="6">cv. Bd21</strain>
    </source>
</reference>
<dbReference type="OMA" id="PMERPPW"/>
<dbReference type="KEGG" id="bdi:100828499"/>
<evidence type="ECO:0008006" key="8">
    <source>
        <dbReference type="Google" id="ProtNLM"/>
    </source>
</evidence>
<dbReference type="Pfam" id="PF08613">
    <property type="entry name" value="Cyclin"/>
    <property type="match status" value="1"/>
</dbReference>
<dbReference type="SUPFAM" id="SSF47954">
    <property type="entry name" value="Cyclin-like"/>
    <property type="match status" value="1"/>
</dbReference>
<name>I1HWQ6_BRADI</name>
<evidence type="ECO:0000256" key="1">
    <source>
        <dbReference type="ARBA" id="ARBA00007215"/>
    </source>
</evidence>
<dbReference type="RefSeq" id="XP_003570865.1">
    <property type="nucleotide sequence ID" value="XM_003570817.4"/>
</dbReference>
<dbReference type="GO" id="GO:0019901">
    <property type="term" value="F:protein kinase binding"/>
    <property type="evidence" value="ECO:0007669"/>
    <property type="project" value="InterPro"/>
</dbReference>
<dbReference type="PANTHER" id="PTHR15615:SF68">
    <property type="entry name" value="OS02G0125400 PROTEIN"/>
    <property type="match status" value="1"/>
</dbReference>
<evidence type="ECO:0000256" key="4">
    <source>
        <dbReference type="SAM" id="MobiDB-lite"/>
    </source>
</evidence>
<gene>
    <name evidence="6" type="primary">LOC100828499</name>
    <name evidence="5" type="ORF">BRADI_3g02530v3</name>
</gene>
<keyword evidence="3" id="KW-0131">Cell cycle</keyword>
<evidence type="ECO:0000256" key="3">
    <source>
        <dbReference type="ARBA" id="ARBA00023306"/>
    </source>
</evidence>
<dbReference type="eggNOG" id="KOG1674">
    <property type="taxonomic scope" value="Eukaryota"/>
</dbReference>
<reference evidence="5" key="2">
    <citation type="submission" date="2017-06" db="EMBL/GenBank/DDBJ databases">
        <title>WGS assembly of Brachypodium distachyon.</title>
        <authorList>
            <consortium name="The International Brachypodium Initiative"/>
            <person name="Lucas S."/>
            <person name="Harmon-Smith M."/>
            <person name="Lail K."/>
            <person name="Tice H."/>
            <person name="Grimwood J."/>
            <person name="Bruce D."/>
            <person name="Barry K."/>
            <person name="Shu S."/>
            <person name="Lindquist E."/>
            <person name="Wang M."/>
            <person name="Pitluck S."/>
            <person name="Vogel J.P."/>
            <person name="Garvin D.F."/>
            <person name="Mockler T.C."/>
            <person name="Schmutz J."/>
            <person name="Rokhsar D."/>
            <person name="Bevan M.W."/>
        </authorList>
    </citation>
    <scope>NUCLEOTIDE SEQUENCE</scope>
    <source>
        <strain evidence="5">Bd21</strain>
    </source>
</reference>
<dbReference type="InterPro" id="IPR036915">
    <property type="entry name" value="Cyclin-like_sf"/>
</dbReference>
<proteinExistence type="inferred from homology"/>
<dbReference type="HOGENOM" id="CLU_057371_1_0_1"/>
<dbReference type="GeneID" id="100828499"/>
<dbReference type="EMBL" id="CM000882">
    <property type="protein sequence ID" value="KQJ93063.1"/>
    <property type="molecule type" value="Genomic_DNA"/>
</dbReference>
<dbReference type="AlphaFoldDB" id="I1HWQ6"/>
<accession>I1HWQ6</accession>
<feature type="compositionally biased region" description="Polar residues" evidence="4">
    <location>
        <begin position="1"/>
        <end position="10"/>
    </location>
</feature>
<evidence type="ECO:0000313" key="5">
    <source>
        <dbReference type="EMBL" id="KQJ93063.1"/>
    </source>
</evidence>
<dbReference type="GO" id="GO:0051301">
    <property type="term" value="P:cell division"/>
    <property type="evidence" value="ECO:0007669"/>
    <property type="project" value="UniProtKB-KW"/>
</dbReference>
<feature type="region of interest" description="Disordered" evidence="4">
    <location>
        <begin position="1"/>
        <end position="51"/>
    </location>
</feature>
<protein>
    <recommendedName>
        <fullName evidence="8">Cyclin</fullName>
    </recommendedName>
</protein>
<sequence>MPPPHATNSGRAGGRKPMERPPWRAAATTTTSSSKQPKRGGSASRSPSPAPKVVAVLAGLLERAAERGDSDAEGEGEREAAGLFRGERKPEIGVRRYAERIYRYAGCSPACFVVAYAYLDRLAAAEDEEAALRVDSYSVHRLLITSVLVAAKFMDDIHYNNAYFARVGGVELREMNGLELEFLFALRFRLNVTPDDFASYCAALESHIAPSASAGRRRPLIASPDDAEEEQEGPGSAAAAAAVPTTSFAAARQRAVGLMIAQ</sequence>
<feature type="compositionally biased region" description="Low complexity" evidence="4">
    <location>
        <begin position="25"/>
        <end position="47"/>
    </location>
</feature>
<dbReference type="OrthoDB" id="337735at2759"/>
<reference evidence="5 6" key="1">
    <citation type="journal article" date="2010" name="Nature">
        <title>Genome sequencing and analysis of the model grass Brachypodium distachyon.</title>
        <authorList>
            <consortium name="International Brachypodium Initiative"/>
        </authorList>
    </citation>
    <scope>NUCLEOTIDE SEQUENCE [LARGE SCALE GENOMIC DNA]</scope>
    <source>
        <strain evidence="5">Bd21</strain>
        <strain evidence="6">cv. Bd21</strain>
    </source>
</reference>
<dbReference type="Gene3D" id="1.10.472.10">
    <property type="entry name" value="Cyclin-like"/>
    <property type="match status" value="1"/>
</dbReference>
<evidence type="ECO:0000313" key="7">
    <source>
        <dbReference type="Proteomes" id="UP000008810"/>
    </source>
</evidence>
<keyword evidence="2" id="KW-0132">Cell division</keyword>
<keyword evidence="7" id="KW-1185">Reference proteome</keyword>
<dbReference type="Proteomes" id="UP000008810">
    <property type="component" value="Chromosome 3"/>
</dbReference>
<evidence type="ECO:0000256" key="2">
    <source>
        <dbReference type="ARBA" id="ARBA00022618"/>
    </source>
</evidence>
<dbReference type="STRING" id="15368.I1HWQ6"/>